<reference evidence="2" key="1">
    <citation type="submission" date="2018-08" db="EMBL/GenBank/DDBJ databases">
        <authorList>
            <person name="Guldener U."/>
        </authorList>
    </citation>
    <scope>NUCLEOTIDE SEQUENCE</scope>
    <source>
        <strain evidence="2">UB2</strain>
    </source>
</reference>
<evidence type="ECO:0000313" key="3">
    <source>
        <dbReference type="Proteomes" id="UP000658997"/>
    </source>
</evidence>
<feature type="region of interest" description="Disordered" evidence="1">
    <location>
        <begin position="1"/>
        <end position="28"/>
    </location>
</feature>
<dbReference type="Proteomes" id="UP000658997">
    <property type="component" value="Unassembled WGS sequence"/>
</dbReference>
<name>A0A8H8QJA0_9BASI</name>
<comment type="caution">
    <text evidence="2">The sequence shown here is derived from an EMBL/GenBank/DDBJ whole genome shotgun (WGS) entry which is preliminary data.</text>
</comment>
<protein>
    <submittedName>
        <fullName evidence="2">Uncharacterized protein</fullName>
    </submittedName>
</protein>
<evidence type="ECO:0000313" key="2">
    <source>
        <dbReference type="EMBL" id="SYW75269.1"/>
    </source>
</evidence>
<proteinExistence type="predicted"/>
<evidence type="ECO:0000256" key="1">
    <source>
        <dbReference type="SAM" id="MobiDB-lite"/>
    </source>
</evidence>
<accession>A0A8H8QJA0</accession>
<keyword evidence="3" id="KW-1185">Reference proteome</keyword>
<organism evidence="2 3">
    <name type="scientific">Ustilago bromivora</name>
    <dbReference type="NCBI Taxonomy" id="307758"/>
    <lineage>
        <taxon>Eukaryota</taxon>
        <taxon>Fungi</taxon>
        <taxon>Dikarya</taxon>
        <taxon>Basidiomycota</taxon>
        <taxon>Ustilaginomycotina</taxon>
        <taxon>Ustilaginomycetes</taxon>
        <taxon>Ustilaginales</taxon>
        <taxon>Ustilaginaceae</taxon>
        <taxon>Ustilago</taxon>
    </lineage>
</organism>
<dbReference type="AlphaFoldDB" id="A0A8H8QJA0"/>
<gene>
    <name evidence="2" type="ORF">UBRO2_00504</name>
</gene>
<sequence length="106" mass="11785">MPTRIHDSDTESSGLSNDLHEERVPTTLPKQMLVSVETPSRYDSDNDNNNGDETYYNIDTISKLNPKILRGMLIELTKRGYFLDAAAPPPELCVNPLDTALLPPVS</sequence>
<dbReference type="EMBL" id="ULHB01000005">
    <property type="protein sequence ID" value="SYW75269.1"/>
    <property type="molecule type" value="Genomic_DNA"/>
</dbReference>